<dbReference type="RefSeq" id="WP_109619852.1">
    <property type="nucleotide sequence ID" value="NZ_QGDO01000004.1"/>
</dbReference>
<accession>A0A315ZA45</accession>
<evidence type="ECO:0000256" key="3">
    <source>
        <dbReference type="ARBA" id="ARBA00022801"/>
    </source>
</evidence>
<dbReference type="OrthoDB" id="9798386at2"/>
<dbReference type="Proteomes" id="UP000245535">
    <property type="component" value="Unassembled WGS sequence"/>
</dbReference>
<dbReference type="PROSITE" id="PS00138">
    <property type="entry name" value="SUBTILASE_SER"/>
    <property type="match status" value="1"/>
</dbReference>
<proteinExistence type="inferred from homology"/>
<keyword evidence="3 5" id="KW-0378">Hydrolase</keyword>
<dbReference type="PANTHER" id="PTHR43399">
    <property type="entry name" value="SUBTILISIN-RELATED"/>
    <property type="match status" value="1"/>
</dbReference>
<dbReference type="InterPro" id="IPR026444">
    <property type="entry name" value="Secre_tail"/>
</dbReference>
<dbReference type="InterPro" id="IPR015500">
    <property type="entry name" value="Peptidase_S8_subtilisin-rel"/>
</dbReference>
<sequence>MRLRNSIYSIIAFLFLSISWAGAQDLADIEAGKVRIKFTEEFEAANLSMTSNSSVSSSARMANIAAIDLQSVNQQFNITVFTRVFPFSEKYEARHRKHGLHLWYEVQFGANQDPREVVEAYASVSGVEIAKPIYKKIGSFENAKPVYLSEAEIVRATAAAPLASTYFNDPLLVDQWHYENDGSRVGSNDADIDMEAGWDITTGTPNVIIAIVDGGIDTVHPDLQANLWRNEAELNGELGVDDDGNGYVDDFHGYSFHSNGQVTATTHGTHVAGTVAAVSNNGIGVAGVAGGDGTEGSGVRLMSCQIFGEGGASAGSAAAYVYAADNGAVIAQSSWGYTSAGVYEQDVQDAIAYFREEAGNLADYPDSPMVGGLPIFAAGNNGQEGFFYPGADDNCFAVSSVGPEDLPAPYTNHGDWVDIAAPGGDLSYGDIGAVLSTFPGNRYGYLQGTSMACPHVSGVAGLVLSELSDLISSPAELQAAVMQGASAFPSDLNSYYDGKLGVGLLNARGALQSDGKIPPANFKDLRIENTTHTALDLVWTVPADEDDESPFAYYLWLSAGEEITEDYMNNFNPYFLSNTIIAGDTATLSIGGLRKKSTYYFALQAVDRWGNANDIAYVHTTTLDEPFFSFSPKNISLEIDVTTQKVVEEYVTLSNDGEATLYWEGSVENEGPVFDEDDEEEEEAAASALSSLFKNGPQIQMLSDGHATLNFGEVFDVNGQMGYASTASVEEHAEAEFVAKAFNNEEIKTDTLVDRTQYIAGLQHEFNDNSFDFGFGVGSRNIGYVTATRYEIPVDYRLPLTHMETLMWMEKGLDDPFIIEICRGSEYITDEMEVLYAHAYYPREDLTGGWAWHKIAFPRTIETSGGDIIWVKIYHPKVQASYQGTDYTSEFQGWNFFVSRNEGRTFFFGAEELPYSGYAIPKVRLFSAGEDPAHAYFDPVSGEVKGGKEEKVRVVVDGSNLTEGKHSTSAVLYTNDENYPIATVALDINIVGQEAIADYEAKQSLGVVYAGAKNDVKFAIRNAGLADLEITGIESDNPDLEYTGVDTLILGPNFESTLSMRVTPSTPGEFVGEGRIKTNIGDLKVEFYASVSAPAVAEYPAEIEGTTNSGEAVEVNFTVKNTSDDEVLYVKTPLAFKEKHPDIHYVEDPANAGEFEDIADFGTSIAEYVLNGYAWEVPIGFKFPYFDTEYEYIGVHADGFMWFLETPVPDYGSSGVMYDMNEFPNQEGLLSTISLLFHELSIVDDVFRKIPSEADLVYANMGDHFIVQYDNVKDDLTDEDEGRMTMQLALFQDGAIEFRYADIDENAVADSSALVGFQNMEGTVGYTIQKRSDDQVVQANTTYRFVREDGFGTRYVSSLSETDFQVQPNQEKEITAVLDPRLADLTAGTYKDVIYLDANTENLRDTIRVTLNVEGYGQMEVDTAELAFESIMIGLSDTVGFFIENMGTAPMEVTQLFDAPSAFTVNHEVPFTVQARTKKHIVLEYAPTNLDEEFTEQMVIIADGVGLKTVEVTASSHLSPEPTAALSQSNFSLATFEEGKVTLTVENTVDSDLEYTLHPASTMLVDTKAGTVNSYTYSDSHYDAQVRYDWVEIAEEENRLTIPTDGYLPVKLPFTYNFYGENFDSIYVCENGYITAVRPQVATDPKYGPYLPNDGVTAVISPMRSSWKVNEVDELSGIYLSAEDDHVVVEFKKLIASVWGFPGYATFELILEADGTIKFQYEEVDNFNGEFWYGLKHLNGEDFVDLGRTGHDYPDVFNTRFEDYQAIILQPALSTKIEGEGTNTHEFALKPDLLLEGVYEDTLVITSNSFITPELKLPISYAVSGNLSYEISTDTLDFGNVFYVEGEDEAYTASFTILNTGTKDIEFNSIDLPNLPETTLFADGSELYFKGEGELISNLVLAPGVTKELTLEFEATEEKAYTTNLVLHTASVSETVVVTAATILPPVFELEAEDFTAQMNSIDTLAHSFVVKNTGDSDLSFIAKAGYEFLTSEAKQATASMFGMTEEEIEADSKASFDSLHYDHSKATSDGFHGNNSTYPITTAVRMTAPAEGFVISHMRLMTYVATAGQMRISIYEGLTNIPDNNEVIYEEDFTINEGLGSEMWRLFEFEKAVAINGGEDFYVVISHPEGGKHSFDSSDSHGNNPSVTYRQFFKPAPLSEKDRDWFSGDPDNTSGPKDPETGELRDAELLEFVWKIRALSFQANWIELDAVEGVIEAGESLEINSDIIGKNLAQGVNVGYVTVTTNDPVNTKPQKINYEVTSNVGPIVTYSPDQYGEPIKVKEGETKVVNMLASDPEGDVLSFEMANDSSFATVEKVADLQAQVTLAPSHDDQGVQDIEVKVLDQHGNYVIHPISILVEDINRTPVGAEPWAVNLLLEQPIGYTIDIAEVFEDADEDVLQYGAINDTPDVIDVAYGSEDLVIIPKQKGVGVVYILADDGRENGFTYTYVVVYVYSQEDLGEASVTAELSVYPNPMIDEVQLSFETEARGTALIEVINMDGTTMNTYEQVLKDEDQQQIEYHVDGLPAGVYMIRISTANELIGVERIIVQ</sequence>
<dbReference type="SUPFAM" id="SSF49265">
    <property type="entry name" value="Fibronectin type III"/>
    <property type="match status" value="1"/>
</dbReference>
<dbReference type="InterPro" id="IPR000209">
    <property type="entry name" value="Peptidase_S8/S53_dom"/>
</dbReference>
<evidence type="ECO:0000256" key="5">
    <source>
        <dbReference type="PROSITE-ProRule" id="PRU01240"/>
    </source>
</evidence>
<dbReference type="Gene3D" id="2.60.40.10">
    <property type="entry name" value="Immunoglobulins"/>
    <property type="match status" value="4"/>
</dbReference>
<dbReference type="InterPro" id="IPR036116">
    <property type="entry name" value="FN3_sf"/>
</dbReference>
<evidence type="ECO:0000256" key="2">
    <source>
        <dbReference type="ARBA" id="ARBA00022670"/>
    </source>
</evidence>
<organism evidence="9 10">
    <name type="scientific">Sediminitomix flava</name>
    <dbReference type="NCBI Taxonomy" id="379075"/>
    <lineage>
        <taxon>Bacteria</taxon>
        <taxon>Pseudomonadati</taxon>
        <taxon>Bacteroidota</taxon>
        <taxon>Cytophagia</taxon>
        <taxon>Cytophagales</taxon>
        <taxon>Flammeovirgaceae</taxon>
        <taxon>Sediminitomix</taxon>
    </lineage>
</organism>
<dbReference type="CDD" id="cd00063">
    <property type="entry name" value="FN3"/>
    <property type="match status" value="1"/>
</dbReference>
<dbReference type="InterPro" id="IPR051048">
    <property type="entry name" value="Peptidase_S8/S53_subtilisin"/>
</dbReference>
<gene>
    <name evidence="9" type="ORF">BC781_104216</name>
</gene>
<dbReference type="InterPro" id="IPR022398">
    <property type="entry name" value="Peptidase_S8_His-AS"/>
</dbReference>
<comment type="similarity">
    <text evidence="1 5">Belongs to the peptidase S8 family.</text>
</comment>
<dbReference type="SUPFAM" id="SSF52743">
    <property type="entry name" value="Subtilisin-like"/>
    <property type="match status" value="1"/>
</dbReference>
<dbReference type="PROSITE" id="PS51892">
    <property type="entry name" value="SUBTILASE"/>
    <property type="match status" value="1"/>
</dbReference>
<feature type="active site" description="Charge relay system" evidence="5">
    <location>
        <position position="267"/>
    </location>
</feature>
<keyword evidence="2 5" id="KW-0645">Protease</keyword>
<dbReference type="GO" id="GO:0004252">
    <property type="term" value="F:serine-type endopeptidase activity"/>
    <property type="evidence" value="ECO:0007669"/>
    <property type="project" value="UniProtKB-UniRule"/>
</dbReference>
<dbReference type="PANTHER" id="PTHR43399:SF4">
    <property type="entry name" value="CELL WALL-ASSOCIATED PROTEASE"/>
    <property type="match status" value="1"/>
</dbReference>
<dbReference type="NCBIfam" id="TIGR04183">
    <property type="entry name" value="Por_Secre_tail"/>
    <property type="match status" value="1"/>
</dbReference>
<comment type="caution">
    <text evidence="9">The sequence shown here is derived from an EMBL/GenBank/DDBJ whole genome shotgun (WGS) entry which is preliminary data.</text>
</comment>
<evidence type="ECO:0000256" key="4">
    <source>
        <dbReference type="ARBA" id="ARBA00022825"/>
    </source>
</evidence>
<name>A0A315ZA45_SEDFL</name>
<evidence type="ECO:0000259" key="8">
    <source>
        <dbReference type="PROSITE" id="PS50853"/>
    </source>
</evidence>
<evidence type="ECO:0000256" key="6">
    <source>
        <dbReference type="SAM" id="MobiDB-lite"/>
    </source>
</evidence>
<dbReference type="PROSITE" id="PS50853">
    <property type="entry name" value="FN3"/>
    <property type="match status" value="1"/>
</dbReference>
<feature type="domain" description="Fibronectin type-III" evidence="8">
    <location>
        <begin position="518"/>
        <end position="626"/>
    </location>
</feature>
<feature type="active site" description="Charge relay system" evidence="5">
    <location>
        <position position="213"/>
    </location>
</feature>
<feature type="chain" id="PRO_5016343648" evidence="7">
    <location>
        <begin position="24"/>
        <end position="2550"/>
    </location>
</feature>
<evidence type="ECO:0000313" key="10">
    <source>
        <dbReference type="Proteomes" id="UP000245535"/>
    </source>
</evidence>
<keyword evidence="10" id="KW-1185">Reference proteome</keyword>
<dbReference type="Pfam" id="PF00082">
    <property type="entry name" value="Peptidase_S8"/>
    <property type="match status" value="1"/>
</dbReference>
<dbReference type="InterPro" id="IPR013783">
    <property type="entry name" value="Ig-like_fold"/>
</dbReference>
<dbReference type="GO" id="GO:0006508">
    <property type="term" value="P:proteolysis"/>
    <property type="evidence" value="ECO:0007669"/>
    <property type="project" value="UniProtKB-KW"/>
</dbReference>
<evidence type="ECO:0000313" key="9">
    <source>
        <dbReference type="EMBL" id="PWJ40950.1"/>
    </source>
</evidence>
<protein>
    <submittedName>
        <fullName evidence="9">Putative secreted protein (Por secretion system target)</fullName>
    </submittedName>
</protein>
<dbReference type="EMBL" id="QGDO01000004">
    <property type="protein sequence ID" value="PWJ40950.1"/>
    <property type="molecule type" value="Genomic_DNA"/>
</dbReference>
<feature type="signal peptide" evidence="7">
    <location>
        <begin position="1"/>
        <end position="23"/>
    </location>
</feature>
<feature type="active site" description="Charge relay system" evidence="5">
    <location>
        <position position="450"/>
    </location>
</feature>
<dbReference type="PRINTS" id="PR00723">
    <property type="entry name" value="SUBTILISIN"/>
</dbReference>
<dbReference type="InterPro" id="IPR036852">
    <property type="entry name" value="Peptidase_S8/S53_dom_sf"/>
</dbReference>
<evidence type="ECO:0000256" key="1">
    <source>
        <dbReference type="ARBA" id="ARBA00011073"/>
    </source>
</evidence>
<feature type="region of interest" description="Disordered" evidence="6">
    <location>
        <begin position="2160"/>
        <end position="2183"/>
    </location>
</feature>
<keyword evidence="7" id="KW-0732">Signal</keyword>
<dbReference type="Pfam" id="PF18962">
    <property type="entry name" value="Por_Secre_tail"/>
    <property type="match status" value="1"/>
</dbReference>
<dbReference type="InterPro" id="IPR023828">
    <property type="entry name" value="Peptidase_S8_Ser-AS"/>
</dbReference>
<keyword evidence="4 5" id="KW-0720">Serine protease</keyword>
<dbReference type="Gene3D" id="3.40.50.200">
    <property type="entry name" value="Peptidase S8/S53 domain"/>
    <property type="match status" value="1"/>
</dbReference>
<dbReference type="PROSITE" id="PS00137">
    <property type="entry name" value="SUBTILASE_HIS"/>
    <property type="match status" value="1"/>
</dbReference>
<evidence type="ECO:0000256" key="7">
    <source>
        <dbReference type="SAM" id="SignalP"/>
    </source>
</evidence>
<reference evidence="9 10" key="1">
    <citation type="submission" date="2018-03" db="EMBL/GenBank/DDBJ databases">
        <title>Genomic Encyclopedia of Archaeal and Bacterial Type Strains, Phase II (KMG-II): from individual species to whole genera.</title>
        <authorList>
            <person name="Goeker M."/>
        </authorList>
    </citation>
    <scope>NUCLEOTIDE SEQUENCE [LARGE SCALE GENOMIC DNA]</scope>
    <source>
        <strain evidence="9 10">DSM 28229</strain>
    </source>
</reference>
<dbReference type="InterPro" id="IPR003961">
    <property type="entry name" value="FN3_dom"/>
</dbReference>